<dbReference type="EMBL" id="JACHBC010000003">
    <property type="protein sequence ID" value="MBB5560062.1"/>
    <property type="molecule type" value="Genomic_DNA"/>
</dbReference>
<proteinExistence type="predicted"/>
<organism evidence="2 3">
    <name type="scientific">Rhizobium lentis</name>
    <dbReference type="NCBI Taxonomy" id="1138194"/>
    <lineage>
        <taxon>Bacteria</taxon>
        <taxon>Pseudomonadati</taxon>
        <taxon>Pseudomonadota</taxon>
        <taxon>Alphaproteobacteria</taxon>
        <taxon>Hyphomicrobiales</taxon>
        <taxon>Rhizobiaceae</taxon>
        <taxon>Rhizobium/Agrobacterium group</taxon>
        <taxon>Rhizobium</taxon>
    </lineage>
</organism>
<dbReference type="AlphaFoldDB" id="A0A7W8UL73"/>
<comment type="caution">
    <text evidence="2">The sequence shown here is derived from an EMBL/GenBank/DDBJ whole genome shotgun (WGS) entry which is preliminary data.</text>
</comment>
<dbReference type="RefSeq" id="WP_246720354.1">
    <property type="nucleotide sequence ID" value="NZ_JACHBB010000003.1"/>
</dbReference>
<evidence type="ECO:0000313" key="3">
    <source>
        <dbReference type="Proteomes" id="UP000528824"/>
    </source>
</evidence>
<feature type="region of interest" description="Disordered" evidence="1">
    <location>
        <begin position="25"/>
        <end position="61"/>
    </location>
</feature>
<keyword evidence="3" id="KW-1185">Reference proteome</keyword>
<name>A0A7W8UL73_9HYPH</name>
<evidence type="ECO:0000256" key="1">
    <source>
        <dbReference type="SAM" id="MobiDB-lite"/>
    </source>
</evidence>
<reference evidence="2 3" key="1">
    <citation type="submission" date="2020-08" db="EMBL/GenBank/DDBJ databases">
        <title>Genomic Encyclopedia of Type Strains, Phase IV (KMG-V): Genome sequencing to study the core and pangenomes of soil and plant-associated prokaryotes.</title>
        <authorList>
            <person name="Whitman W."/>
        </authorList>
    </citation>
    <scope>NUCLEOTIDE SEQUENCE [LARGE SCALE GENOMIC DNA]</scope>
    <source>
        <strain evidence="2 3">SEMIA 4034</strain>
    </source>
</reference>
<dbReference type="Proteomes" id="UP000528824">
    <property type="component" value="Unassembled WGS sequence"/>
</dbReference>
<evidence type="ECO:0000313" key="2">
    <source>
        <dbReference type="EMBL" id="MBB5560062.1"/>
    </source>
</evidence>
<accession>A0A7W8UL73</accession>
<feature type="compositionally biased region" description="Low complexity" evidence="1">
    <location>
        <begin position="48"/>
        <end position="61"/>
    </location>
</feature>
<protein>
    <submittedName>
        <fullName evidence="2">Uncharacterized protein</fullName>
    </submittedName>
</protein>
<gene>
    <name evidence="2" type="ORF">GGI59_001713</name>
</gene>
<sequence length="61" mass="6385">MSELALKEIAQSGFAPGELARLVIEPQEAKPHPPREPSIQLRGGGRHAAAAPASDPPEAVH</sequence>